<reference evidence="1 2" key="1">
    <citation type="submission" date="2016-11" db="EMBL/GenBank/DDBJ databases">
        <authorList>
            <person name="Jaros S."/>
            <person name="Januszkiewicz K."/>
            <person name="Wedrychowicz H."/>
        </authorList>
    </citation>
    <scope>NUCLEOTIDE SEQUENCE [LARGE SCALE GENOMIC DNA]</scope>
    <source>
        <strain evidence="1 2">DSM 6191</strain>
    </source>
</reference>
<dbReference type="Pfam" id="PF12672">
    <property type="entry name" value="DUF3793"/>
    <property type="match status" value="1"/>
</dbReference>
<evidence type="ECO:0008006" key="3">
    <source>
        <dbReference type="Google" id="ProtNLM"/>
    </source>
</evidence>
<accession>A0A1M5ZCV8</accession>
<dbReference type="Proteomes" id="UP000184241">
    <property type="component" value="Unassembled WGS sequence"/>
</dbReference>
<gene>
    <name evidence="1" type="ORF">SAMN02745941_02798</name>
</gene>
<proteinExistence type="predicted"/>
<name>A0A1M5ZCV8_9CLOT</name>
<dbReference type="RefSeq" id="WP_073020333.1">
    <property type="nucleotide sequence ID" value="NZ_FQXU01000008.1"/>
</dbReference>
<organism evidence="1 2">
    <name type="scientific">Clostridium intestinale DSM 6191</name>
    <dbReference type="NCBI Taxonomy" id="1121320"/>
    <lineage>
        <taxon>Bacteria</taxon>
        <taxon>Bacillati</taxon>
        <taxon>Bacillota</taxon>
        <taxon>Clostridia</taxon>
        <taxon>Eubacteriales</taxon>
        <taxon>Clostridiaceae</taxon>
        <taxon>Clostridium</taxon>
    </lineage>
</organism>
<protein>
    <recommendedName>
        <fullName evidence="3">DUF3793 family protein</fullName>
    </recommendedName>
</protein>
<dbReference type="InterPro" id="IPR024523">
    <property type="entry name" value="DUF3793"/>
</dbReference>
<evidence type="ECO:0000313" key="1">
    <source>
        <dbReference type="EMBL" id="SHI22022.1"/>
    </source>
</evidence>
<dbReference type="EMBL" id="FQXU01000008">
    <property type="protein sequence ID" value="SHI22022.1"/>
    <property type="molecule type" value="Genomic_DNA"/>
</dbReference>
<sequence length="208" mass="24047">MEKENKLFFEILSKMGEEDYLKNFFTYLLSPVIAGIKPSSTITLTRGAKGLYNLWQSMGKNFLDEIGLKSINLREDEKSLVALVYNENALGDTLSQECNLTFLEDIGYCREDKIDDLLSGLISRYEEVHCPHELGIFLGIPLEDVKAFMECTRENCLMCGYWKVYGDKEKATRIFNHYDKSKDIAMKGIMKGITLNNIIYDIRENWYI</sequence>
<evidence type="ECO:0000313" key="2">
    <source>
        <dbReference type="Proteomes" id="UP000184241"/>
    </source>
</evidence>
<dbReference type="AlphaFoldDB" id="A0A1M5ZCV8"/>